<dbReference type="GO" id="GO:0003677">
    <property type="term" value="F:DNA binding"/>
    <property type="evidence" value="ECO:0007669"/>
    <property type="project" value="UniProtKB-UniRule"/>
</dbReference>
<keyword evidence="7" id="KW-1185">Reference proteome</keyword>
<dbReference type="SUPFAM" id="SSF47095">
    <property type="entry name" value="HMG-box"/>
    <property type="match status" value="2"/>
</dbReference>
<keyword evidence="1 2" id="KW-0238">DNA-binding</keyword>
<keyword evidence="2" id="KW-0539">Nucleus</keyword>
<gene>
    <name evidence="6" type="ORF">TRAPUB_3186</name>
</gene>
<evidence type="ECO:0000313" key="7">
    <source>
        <dbReference type="Proteomes" id="UP000184267"/>
    </source>
</evidence>
<feature type="compositionally biased region" description="Low complexity" evidence="4">
    <location>
        <begin position="48"/>
        <end position="70"/>
    </location>
</feature>
<dbReference type="InterPro" id="IPR050342">
    <property type="entry name" value="HMGB"/>
</dbReference>
<evidence type="ECO:0000256" key="2">
    <source>
        <dbReference type="PROSITE-ProRule" id="PRU00267"/>
    </source>
</evidence>
<dbReference type="Gene3D" id="1.10.30.10">
    <property type="entry name" value="High mobility group box domain"/>
    <property type="match status" value="2"/>
</dbReference>
<dbReference type="PROSITE" id="PS50118">
    <property type="entry name" value="HMG_BOX_2"/>
    <property type="match status" value="2"/>
</dbReference>
<dbReference type="STRING" id="154538.A0A1M2VEF8"/>
<dbReference type="AlphaFoldDB" id="A0A1M2VEF8"/>
<organism evidence="6 7">
    <name type="scientific">Trametes pubescens</name>
    <name type="common">White-rot fungus</name>
    <dbReference type="NCBI Taxonomy" id="154538"/>
    <lineage>
        <taxon>Eukaryota</taxon>
        <taxon>Fungi</taxon>
        <taxon>Dikarya</taxon>
        <taxon>Basidiomycota</taxon>
        <taxon>Agaricomycotina</taxon>
        <taxon>Agaricomycetes</taxon>
        <taxon>Polyporales</taxon>
        <taxon>Polyporaceae</taxon>
        <taxon>Trametes</taxon>
    </lineage>
</organism>
<dbReference type="InterPro" id="IPR009071">
    <property type="entry name" value="HMG_box_dom"/>
</dbReference>
<feature type="region of interest" description="Disordered" evidence="4">
    <location>
        <begin position="48"/>
        <end position="99"/>
    </location>
</feature>
<feature type="domain" description="HMG box" evidence="5">
    <location>
        <begin position="135"/>
        <end position="210"/>
    </location>
</feature>
<feature type="DNA-binding region" description="HMG box" evidence="2">
    <location>
        <begin position="135"/>
        <end position="210"/>
    </location>
</feature>
<keyword evidence="3" id="KW-0175">Coiled coil</keyword>
<dbReference type="InterPro" id="IPR036910">
    <property type="entry name" value="HMG_box_dom_sf"/>
</dbReference>
<comment type="caution">
    <text evidence="6">The sequence shown here is derived from an EMBL/GenBank/DDBJ whole genome shotgun (WGS) entry which is preliminary data.</text>
</comment>
<evidence type="ECO:0000259" key="5">
    <source>
        <dbReference type="PROSITE" id="PS50118"/>
    </source>
</evidence>
<dbReference type="SMART" id="SM00398">
    <property type="entry name" value="HMG"/>
    <property type="match status" value="2"/>
</dbReference>
<reference evidence="6 7" key="1">
    <citation type="submission" date="2016-10" db="EMBL/GenBank/DDBJ databases">
        <title>Genome sequence of the basidiomycete white-rot fungus Trametes pubescens.</title>
        <authorList>
            <person name="Makela M.R."/>
            <person name="Granchi Z."/>
            <person name="Peng M."/>
            <person name="De Vries R.P."/>
            <person name="Grigoriev I."/>
            <person name="Riley R."/>
            <person name="Hilden K."/>
        </authorList>
    </citation>
    <scope>NUCLEOTIDE SEQUENCE [LARGE SCALE GENOMIC DNA]</scope>
    <source>
        <strain evidence="6 7">FBCC735</strain>
    </source>
</reference>
<feature type="DNA-binding region" description="HMG box" evidence="2">
    <location>
        <begin position="235"/>
        <end position="306"/>
    </location>
</feature>
<dbReference type="PANTHER" id="PTHR48112">
    <property type="entry name" value="HIGH MOBILITY GROUP PROTEIN DSP1"/>
    <property type="match status" value="1"/>
</dbReference>
<accession>A0A1M2VEF8</accession>
<sequence>MLPRLATRVFPRAYASLTSGLLASANARQQIATRTFLTTATVATPATKATKTTKTTKASKASKVSKASEASETEPAPKKTRRSSAEVQAERAAKEKAKAKAARAKAKALKLLTDPELRLKAPLKLIKIKQSEQPPKYASSAYNLFVKEHFANLRAETKTDGDAPYAKVFSALSKQLSERWNNLSEEERKPYLEKEQQAKDQYEADVAEWYKTTDPRIVLAVRAQKLRSPALPAQLKRPLPPYIQFHTENTHTIEVPEGTPRSEAIAYRGRRMGALWRALPEEEKKRRKEEYLKEMEEYRERVKQLQEDLKA</sequence>
<feature type="domain" description="HMG box" evidence="5">
    <location>
        <begin position="235"/>
        <end position="306"/>
    </location>
</feature>
<dbReference type="Proteomes" id="UP000184267">
    <property type="component" value="Unassembled WGS sequence"/>
</dbReference>
<dbReference type="GO" id="GO:0005634">
    <property type="term" value="C:nucleus"/>
    <property type="evidence" value="ECO:0007669"/>
    <property type="project" value="UniProtKB-UniRule"/>
</dbReference>
<evidence type="ECO:0000256" key="1">
    <source>
        <dbReference type="ARBA" id="ARBA00023125"/>
    </source>
</evidence>
<evidence type="ECO:0000313" key="6">
    <source>
        <dbReference type="EMBL" id="OJT05999.1"/>
    </source>
</evidence>
<dbReference type="OMA" id="DIPYVEA"/>
<feature type="coiled-coil region" evidence="3">
    <location>
        <begin position="281"/>
        <end position="308"/>
    </location>
</feature>
<name>A0A1M2VEF8_TRAPU</name>
<proteinExistence type="predicted"/>
<evidence type="ECO:0000256" key="4">
    <source>
        <dbReference type="SAM" id="MobiDB-lite"/>
    </source>
</evidence>
<evidence type="ECO:0000256" key="3">
    <source>
        <dbReference type="SAM" id="Coils"/>
    </source>
</evidence>
<dbReference type="OrthoDB" id="1919336at2759"/>
<protein>
    <recommendedName>
        <fullName evidence="5">HMG box domain-containing protein</fullName>
    </recommendedName>
</protein>
<dbReference type="CDD" id="cd00084">
    <property type="entry name" value="HMG-box_SF"/>
    <property type="match status" value="1"/>
</dbReference>
<dbReference type="Pfam" id="PF00505">
    <property type="entry name" value="HMG_box"/>
    <property type="match status" value="1"/>
</dbReference>
<dbReference type="EMBL" id="MNAD01001364">
    <property type="protein sequence ID" value="OJT05999.1"/>
    <property type="molecule type" value="Genomic_DNA"/>
</dbReference>
<feature type="compositionally biased region" description="Basic and acidic residues" evidence="4">
    <location>
        <begin position="88"/>
        <end position="98"/>
    </location>
</feature>